<dbReference type="PATRIC" id="fig|700597.3.peg.4745"/>
<name>G2GH46_9ACTN</name>
<accession>G2GH46</accession>
<reference evidence="3 4" key="1">
    <citation type="submission" date="2011-08" db="EMBL/GenBank/DDBJ databases">
        <authorList>
            <person name="Lin Y."/>
            <person name="Hao X."/>
            <person name="Johnstone L."/>
            <person name="Miller S.J."/>
            <person name="Wei G."/>
            <person name="Rensing C."/>
        </authorList>
    </citation>
    <scope>NUCLEOTIDE SEQUENCE [LARGE SCALE GENOMIC DNA]</scope>
    <source>
        <strain evidence="3 4">K42</strain>
    </source>
</reference>
<gene>
    <name evidence="3" type="ORF">SZN_24153</name>
</gene>
<feature type="chain" id="PRO_5038987504" evidence="2">
    <location>
        <begin position="27"/>
        <end position="168"/>
    </location>
</feature>
<organism evidence="3 4">
    <name type="scientific">Streptomyces zinciresistens K42</name>
    <dbReference type="NCBI Taxonomy" id="700597"/>
    <lineage>
        <taxon>Bacteria</taxon>
        <taxon>Bacillati</taxon>
        <taxon>Actinomycetota</taxon>
        <taxon>Actinomycetes</taxon>
        <taxon>Kitasatosporales</taxon>
        <taxon>Streptomycetaceae</taxon>
        <taxon>Streptomyces</taxon>
    </lineage>
</organism>
<dbReference type="EMBL" id="AGBF01000104">
    <property type="protein sequence ID" value="EGX57172.1"/>
    <property type="molecule type" value="Genomic_DNA"/>
</dbReference>
<evidence type="ECO:0000256" key="2">
    <source>
        <dbReference type="SAM" id="SignalP"/>
    </source>
</evidence>
<sequence>MNVSFKKSRGLLVCAALAVTLTGVVAAGTAVAAARGAKPLADRAPAGFAELPPGPLPHPGESRAFTATYRNDTPARRTVAPQLLVLSPDAGPFLAPSDVRLERRAADGHWEDVPVRTTTGTLYTGLAGAHRTLPPGATLTEVYRLTVAGAGAGTRAGGTVRPRVALYG</sequence>
<protein>
    <submittedName>
        <fullName evidence="3">Uncharacterized protein</fullName>
    </submittedName>
</protein>
<evidence type="ECO:0000313" key="4">
    <source>
        <dbReference type="Proteomes" id="UP000004217"/>
    </source>
</evidence>
<proteinExistence type="predicted"/>
<dbReference type="AlphaFoldDB" id="G2GH46"/>
<dbReference type="Proteomes" id="UP000004217">
    <property type="component" value="Unassembled WGS sequence"/>
</dbReference>
<keyword evidence="2" id="KW-0732">Signal</keyword>
<evidence type="ECO:0000256" key="1">
    <source>
        <dbReference type="SAM" id="MobiDB-lite"/>
    </source>
</evidence>
<keyword evidence="4" id="KW-1185">Reference proteome</keyword>
<evidence type="ECO:0000313" key="3">
    <source>
        <dbReference type="EMBL" id="EGX57172.1"/>
    </source>
</evidence>
<feature type="region of interest" description="Disordered" evidence="1">
    <location>
        <begin position="45"/>
        <end position="64"/>
    </location>
</feature>
<feature type="signal peptide" evidence="2">
    <location>
        <begin position="1"/>
        <end position="26"/>
    </location>
</feature>
<comment type="caution">
    <text evidence="3">The sequence shown here is derived from an EMBL/GenBank/DDBJ whole genome shotgun (WGS) entry which is preliminary data.</text>
</comment>